<protein>
    <submittedName>
        <fullName evidence="1">Uncharacterized protein</fullName>
    </submittedName>
</protein>
<keyword evidence="2" id="KW-1185">Reference proteome</keyword>
<organism evidence="1 2">
    <name type="scientific">Corynebacterium phoceense</name>
    <dbReference type="NCBI Taxonomy" id="1686286"/>
    <lineage>
        <taxon>Bacteria</taxon>
        <taxon>Bacillati</taxon>
        <taxon>Actinomycetota</taxon>
        <taxon>Actinomycetes</taxon>
        <taxon>Mycobacteriales</taxon>
        <taxon>Corynebacteriaceae</taxon>
        <taxon>Corynebacterium</taxon>
    </lineage>
</organism>
<dbReference type="GeneID" id="79853034"/>
<dbReference type="RefSeq" id="WP_066493261.1">
    <property type="nucleotide sequence ID" value="NZ_JADPQA010000005.1"/>
</dbReference>
<reference evidence="1 2" key="1">
    <citation type="submission" date="2019-06" db="EMBL/GenBank/DDBJ databases">
        <title>Draft genome of C. phoceense Strain 272.</title>
        <authorList>
            <person name="Pacheco L.G.C."/>
            <person name="Barberis C.M."/>
            <person name="Almuzara M.N."/>
            <person name="Traglia G.M."/>
            <person name="Santos C.S."/>
            <person name="Rocha D.J.P.G."/>
            <person name="Aguiar E.R.G.R."/>
            <person name="Vay C.A."/>
        </authorList>
    </citation>
    <scope>NUCLEOTIDE SEQUENCE [LARGE SCALE GENOMIC DNA]</scope>
    <source>
        <strain evidence="1 2">272</strain>
    </source>
</reference>
<comment type="caution">
    <text evidence="1">The sequence shown here is derived from an EMBL/GenBank/DDBJ whole genome shotgun (WGS) entry which is preliminary data.</text>
</comment>
<dbReference type="STRING" id="1686286.GCA_900092335_01840"/>
<dbReference type="EMBL" id="VHIR01000020">
    <property type="protein sequence ID" value="TQE42663.1"/>
    <property type="molecule type" value="Genomic_DNA"/>
</dbReference>
<proteinExistence type="predicted"/>
<sequence>MAQKKDRSMWKMNPEQLQEHLVLRARATRIPDKKKLNSKKACRQHNQRQAFGLSRHPRVPQVCATALAS</sequence>
<name>A0A540R4J6_9CORY</name>
<evidence type="ECO:0000313" key="1">
    <source>
        <dbReference type="EMBL" id="TQE42663.1"/>
    </source>
</evidence>
<gene>
    <name evidence="1" type="ORF">EJK80_11215</name>
</gene>
<dbReference type="AlphaFoldDB" id="A0A540R4J6"/>
<dbReference type="Proteomes" id="UP000318080">
    <property type="component" value="Unassembled WGS sequence"/>
</dbReference>
<evidence type="ECO:0000313" key="2">
    <source>
        <dbReference type="Proteomes" id="UP000318080"/>
    </source>
</evidence>
<accession>A0A540R4J6</accession>